<dbReference type="EMBL" id="JAENGZ010000361">
    <property type="protein sequence ID" value="KAG6961073.1"/>
    <property type="molecule type" value="Genomic_DNA"/>
</dbReference>
<dbReference type="Proteomes" id="UP000688947">
    <property type="component" value="Unassembled WGS sequence"/>
</dbReference>
<proteinExistence type="predicted"/>
<dbReference type="VEuPathDB" id="FungiDB:PC110_g3393"/>
<comment type="caution">
    <text evidence="2">The sequence shown here is derived from an EMBL/GenBank/DDBJ whole genome shotgun (WGS) entry which is preliminary data.</text>
</comment>
<feature type="compositionally biased region" description="Acidic residues" evidence="1">
    <location>
        <begin position="369"/>
        <end position="380"/>
    </location>
</feature>
<reference evidence="2" key="1">
    <citation type="submission" date="2021-01" db="EMBL/GenBank/DDBJ databases">
        <title>Phytophthora aleatoria, a newly-described species from Pinus radiata is distinct from Phytophthora cactorum isolates based on comparative genomics.</title>
        <authorList>
            <person name="Mcdougal R."/>
            <person name="Panda P."/>
            <person name="Williams N."/>
            <person name="Studholme D.J."/>
        </authorList>
    </citation>
    <scope>NUCLEOTIDE SEQUENCE</scope>
    <source>
        <strain evidence="2">NZFS 3830</strain>
    </source>
</reference>
<evidence type="ECO:0000313" key="2">
    <source>
        <dbReference type="EMBL" id="KAG6961073.1"/>
    </source>
</evidence>
<dbReference type="AlphaFoldDB" id="A0A8T1UJ17"/>
<organism evidence="2 3">
    <name type="scientific">Phytophthora cactorum</name>
    <dbReference type="NCBI Taxonomy" id="29920"/>
    <lineage>
        <taxon>Eukaryota</taxon>
        <taxon>Sar</taxon>
        <taxon>Stramenopiles</taxon>
        <taxon>Oomycota</taxon>
        <taxon>Peronosporomycetes</taxon>
        <taxon>Peronosporales</taxon>
        <taxon>Peronosporaceae</taxon>
        <taxon>Phytophthora</taxon>
    </lineage>
</organism>
<evidence type="ECO:0000256" key="1">
    <source>
        <dbReference type="SAM" id="MobiDB-lite"/>
    </source>
</evidence>
<dbReference type="OrthoDB" id="162303at2759"/>
<accession>A0A8T1UJ17</accession>
<gene>
    <name evidence="2" type="ORF">JG687_00007870</name>
</gene>
<evidence type="ECO:0000313" key="3">
    <source>
        <dbReference type="Proteomes" id="UP000688947"/>
    </source>
</evidence>
<protein>
    <submittedName>
        <fullName evidence="2">Uncharacterized protein</fullName>
    </submittedName>
</protein>
<name>A0A8T1UJ17_9STRA</name>
<dbReference type="VEuPathDB" id="FungiDB:PC110_g3394"/>
<sequence>MKTVVLREIDVQVARVNPRGDCSPSPEYVFAIRPRSRSHHEALIARRQDLDHAAMLNRHHAPMVHEVPRTYSECRTLYRELQHLTDCKNVRACCCALGSCPFWSLFAVLGSIEFPKRTLFNHQSKHVFAQRTQALDAMIRTILTVLRTNYRVRHFRCYRAPFGAAHVCKVLVALCLFLELNNSDVEQRLLEGGERLAYKLNLQGWQSDRMNLYFHYEDKKKYRKFGEVREHKSMDLRQSLTLSDCDDKDPTSAMSDDEEDQQRRSSLLLREYLAAATGSVLFYLGSSVAMAAQSIALMTDTPFTAKKKHQHADLTMQSRATRAITKAVVAAGTAGAIATACWLLNRILDGSDHKCIEDSPAYLENKETDSDDECDGDYSDDDQRYDPDDSFSLLPVVSESDDESENAMGYTGDYFTPHYDVCMLSVSIQTVVDPLPDVPSSECRLCRAAEATEDYDAARNDFDLGVKHRALSFSETECSSNRSAVSIASELGDDEEVEGPVRMRSRTEQWLYVRL</sequence>
<feature type="region of interest" description="Disordered" evidence="1">
    <location>
        <begin position="364"/>
        <end position="390"/>
    </location>
</feature>
<feature type="region of interest" description="Disordered" evidence="1">
    <location>
        <begin position="242"/>
        <end position="261"/>
    </location>
</feature>